<evidence type="ECO:0000256" key="5">
    <source>
        <dbReference type="ARBA" id="ARBA00022989"/>
    </source>
</evidence>
<dbReference type="Pfam" id="PF01105">
    <property type="entry name" value="EMP24_GP25L"/>
    <property type="match status" value="1"/>
</dbReference>
<name>A0A7S2QZT2_9STRA</name>
<dbReference type="PANTHER" id="PTHR22811">
    <property type="entry name" value="TRANSMEMBRANE EMP24 DOMAIN-CONTAINING PROTEIN"/>
    <property type="match status" value="1"/>
</dbReference>
<reference evidence="9" key="1">
    <citation type="submission" date="2021-01" db="EMBL/GenBank/DDBJ databases">
        <authorList>
            <person name="Corre E."/>
            <person name="Pelletier E."/>
            <person name="Niang G."/>
            <person name="Scheremetjew M."/>
            <person name="Finn R."/>
            <person name="Kale V."/>
            <person name="Holt S."/>
            <person name="Cochrane G."/>
            <person name="Meng A."/>
            <person name="Brown T."/>
            <person name="Cohen L."/>
        </authorList>
    </citation>
    <scope>NUCLEOTIDE SEQUENCE</scope>
    <source>
        <strain evidence="9">CCMP1452</strain>
    </source>
</reference>
<proteinExistence type="inferred from homology"/>
<comment type="subcellular location">
    <subcellularLocation>
        <location evidence="1">Membrane</location>
        <topology evidence="1">Single-pass type I membrane protein</topology>
    </subcellularLocation>
</comment>
<dbReference type="EMBL" id="HBHI01001043">
    <property type="protein sequence ID" value="CAD9656665.1"/>
    <property type="molecule type" value="Transcribed_RNA"/>
</dbReference>
<evidence type="ECO:0000256" key="6">
    <source>
        <dbReference type="ARBA" id="ARBA00023136"/>
    </source>
</evidence>
<evidence type="ECO:0000256" key="1">
    <source>
        <dbReference type="ARBA" id="ARBA00004479"/>
    </source>
</evidence>
<evidence type="ECO:0000256" key="7">
    <source>
        <dbReference type="SAM" id="SignalP"/>
    </source>
</evidence>
<keyword evidence="3" id="KW-0812">Transmembrane</keyword>
<feature type="domain" description="GOLD" evidence="8">
    <location>
        <begin position="25"/>
        <end position="384"/>
    </location>
</feature>
<protein>
    <recommendedName>
        <fullName evidence="8">GOLD domain-containing protein</fullName>
    </recommendedName>
</protein>
<keyword evidence="5" id="KW-1133">Transmembrane helix</keyword>
<dbReference type="InterPro" id="IPR009038">
    <property type="entry name" value="GOLD_dom"/>
</dbReference>
<keyword evidence="4 7" id="KW-0732">Signal</keyword>
<dbReference type="SMART" id="SM01190">
    <property type="entry name" value="EMP24_GP25L"/>
    <property type="match status" value="1"/>
</dbReference>
<keyword evidence="6" id="KW-0472">Membrane</keyword>
<evidence type="ECO:0000259" key="8">
    <source>
        <dbReference type="SMART" id="SM01190"/>
    </source>
</evidence>
<sequence length="390" mass="45842">MMGRKWLNSCCWLLWMWVRLSESVPLSFTIDRGNKECLYDKLYEGEHVTMSVFITSGNALKGKAEIAGPVCADNVNTGSELWAQVELFDQGRRKEAPALQEKHMVDYEDLPHLIRYDDLGVGDDDGDDRFGDDDEIDTDDMYYYYDMEEENPEWMGHYDDDSISKEEREELMTQDKEIYTEKVEKWKKIREAKELKRNQKKAHLTLTAKRKKRAELMEMAEGGPFQRTYLIKKAGWYRLCLVADHYKITAEMEMRKQSELGHPNRNTGHLMTYERFEMLKEERKVTRQHRYELNKAVDGNLDPNSRKELVQPSDVEGLNGQLKKIHRLLQEVKEKQQREKHRLSVSAAVNEHTHAKMVMNSLFETLFYIAISAYQVYTIRRWFAGGPMLG</sequence>
<feature type="chain" id="PRO_5030706828" description="GOLD domain-containing protein" evidence="7">
    <location>
        <begin position="24"/>
        <end position="390"/>
    </location>
</feature>
<dbReference type="GO" id="GO:0016020">
    <property type="term" value="C:membrane"/>
    <property type="evidence" value="ECO:0007669"/>
    <property type="project" value="UniProtKB-SubCell"/>
</dbReference>
<gene>
    <name evidence="9" type="ORF">EANT1437_LOCUS464</name>
</gene>
<evidence type="ECO:0000256" key="2">
    <source>
        <dbReference type="ARBA" id="ARBA00007104"/>
    </source>
</evidence>
<evidence type="ECO:0000256" key="3">
    <source>
        <dbReference type="ARBA" id="ARBA00022692"/>
    </source>
</evidence>
<evidence type="ECO:0000313" key="9">
    <source>
        <dbReference type="EMBL" id="CAD9656665.1"/>
    </source>
</evidence>
<organism evidence="9">
    <name type="scientific">Eucampia antarctica</name>
    <dbReference type="NCBI Taxonomy" id="49252"/>
    <lineage>
        <taxon>Eukaryota</taxon>
        <taxon>Sar</taxon>
        <taxon>Stramenopiles</taxon>
        <taxon>Ochrophyta</taxon>
        <taxon>Bacillariophyta</taxon>
        <taxon>Mediophyceae</taxon>
        <taxon>Biddulphiophycidae</taxon>
        <taxon>Hemiaulales</taxon>
        <taxon>Hemiaulaceae</taxon>
        <taxon>Eucampia</taxon>
    </lineage>
</organism>
<dbReference type="AlphaFoldDB" id="A0A7S2QZT2"/>
<accession>A0A7S2QZT2</accession>
<evidence type="ECO:0000256" key="4">
    <source>
        <dbReference type="ARBA" id="ARBA00022729"/>
    </source>
</evidence>
<dbReference type="InterPro" id="IPR015720">
    <property type="entry name" value="Emp24-like"/>
</dbReference>
<feature type="signal peptide" evidence="7">
    <location>
        <begin position="1"/>
        <end position="23"/>
    </location>
</feature>
<comment type="similarity">
    <text evidence="2">Belongs to the EMP24/GP25L family.</text>
</comment>